<name>A0A8S4AJ52_9TELE</name>
<keyword evidence="3" id="KW-1185">Reference proteome</keyword>
<protein>
    <submittedName>
        <fullName evidence="2">(Atlantic silverside) hypothetical protein</fullName>
    </submittedName>
</protein>
<dbReference type="AlphaFoldDB" id="A0A8S4AJ52"/>
<comment type="caution">
    <text evidence="2">The sequence shown here is derived from an EMBL/GenBank/DDBJ whole genome shotgun (WGS) entry which is preliminary data.</text>
</comment>
<dbReference type="OrthoDB" id="2436605at2759"/>
<keyword evidence="1" id="KW-0732">Signal</keyword>
<feature type="chain" id="PRO_5035752048" evidence="1">
    <location>
        <begin position="20"/>
        <end position="202"/>
    </location>
</feature>
<evidence type="ECO:0000313" key="2">
    <source>
        <dbReference type="EMBL" id="CAG5866965.1"/>
    </source>
</evidence>
<feature type="signal peptide" evidence="1">
    <location>
        <begin position="1"/>
        <end position="19"/>
    </location>
</feature>
<accession>A0A8S4AJ52</accession>
<dbReference type="Proteomes" id="UP000677803">
    <property type="component" value="Unassembled WGS sequence"/>
</dbReference>
<reference evidence="2" key="1">
    <citation type="submission" date="2021-05" db="EMBL/GenBank/DDBJ databases">
        <authorList>
            <person name="Tigano A."/>
        </authorList>
    </citation>
    <scope>NUCLEOTIDE SEQUENCE</scope>
</reference>
<dbReference type="EMBL" id="CAJRST010002224">
    <property type="protein sequence ID" value="CAG5866965.1"/>
    <property type="molecule type" value="Genomic_DNA"/>
</dbReference>
<sequence length="202" mass="22457">MKVCFCVLLLNWNVILDEALCMMHQWDLSPFSVTPAARLLSRCVSVGAASQEEIDSAFSHASPSFSPHLEEAFQLQLELLRIDEQSADIFHRLGRHLTSLLREQTPLRQRLMKPLAHTSLPEKLKSAYNHAKTPEATALMDASCALLLSLATEAETVSSRTFTASRYPDFSQTSEPGGLRFLFCGTVYNSNVNPNTSLSQKV</sequence>
<organism evidence="2 3">
    <name type="scientific">Menidia menidia</name>
    <name type="common">Atlantic silverside</name>
    <dbReference type="NCBI Taxonomy" id="238744"/>
    <lineage>
        <taxon>Eukaryota</taxon>
        <taxon>Metazoa</taxon>
        <taxon>Chordata</taxon>
        <taxon>Craniata</taxon>
        <taxon>Vertebrata</taxon>
        <taxon>Euteleostomi</taxon>
        <taxon>Actinopterygii</taxon>
        <taxon>Neopterygii</taxon>
        <taxon>Teleostei</taxon>
        <taxon>Neoteleostei</taxon>
        <taxon>Acanthomorphata</taxon>
        <taxon>Ovalentaria</taxon>
        <taxon>Atherinomorphae</taxon>
        <taxon>Atheriniformes</taxon>
        <taxon>Atherinopsidae</taxon>
        <taxon>Menidiinae</taxon>
        <taxon>Menidia</taxon>
    </lineage>
</organism>
<gene>
    <name evidence="2" type="ORF">MMEN_LOCUS3658</name>
</gene>
<proteinExistence type="predicted"/>
<evidence type="ECO:0000256" key="1">
    <source>
        <dbReference type="SAM" id="SignalP"/>
    </source>
</evidence>
<evidence type="ECO:0000313" key="3">
    <source>
        <dbReference type="Proteomes" id="UP000677803"/>
    </source>
</evidence>